<proteinExistence type="predicted"/>
<protein>
    <submittedName>
        <fullName evidence="1">Uncharacterized protein</fullName>
    </submittedName>
</protein>
<name>A0A7C9E8Q2_OPUST</name>
<dbReference type="EMBL" id="GISG01202921">
    <property type="protein sequence ID" value="MBA4659123.1"/>
    <property type="molecule type" value="Transcribed_RNA"/>
</dbReference>
<accession>A0A7C9E8Q2</accession>
<reference evidence="1" key="2">
    <citation type="submission" date="2020-07" db="EMBL/GenBank/DDBJ databases">
        <authorList>
            <person name="Vera ALvarez R."/>
            <person name="Arias-Moreno D.M."/>
            <person name="Jimenez-Jacinto V."/>
            <person name="Jimenez-Bremont J.F."/>
            <person name="Swaminathan K."/>
            <person name="Moose S.P."/>
            <person name="Guerrero-Gonzalez M.L."/>
            <person name="Marino-Ramirez L."/>
            <person name="Landsman D."/>
            <person name="Rodriguez-Kessler M."/>
            <person name="Delgado-Sanchez P."/>
        </authorList>
    </citation>
    <scope>NUCLEOTIDE SEQUENCE</scope>
    <source>
        <tissue evidence="1">Cladode</tissue>
    </source>
</reference>
<sequence length="126" mass="14413">MDRPETCGTFLTNTVYCSTRLCWEAKNCNLIDATLSYSLKSMKQVQNVNKYCIAICAKNLYDFGGTFDIESLSISLRTSSLRRKNNVPPDIFTGKRMRSARIIIGRKIFKPRVYIRRKTAESKPAC</sequence>
<organism evidence="1">
    <name type="scientific">Opuntia streptacantha</name>
    <name type="common">Prickly pear cactus</name>
    <name type="synonym">Opuntia cardona</name>
    <dbReference type="NCBI Taxonomy" id="393608"/>
    <lineage>
        <taxon>Eukaryota</taxon>
        <taxon>Viridiplantae</taxon>
        <taxon>Streptophyta</taxon>
        <taxon>Embryophyta</taxon>
        <taxon>Tracheophyta</taxon>
        <taxon>Spermatophyta</taxon>
        <taxon>Magnoliopsida</taxon>
        <taxon>eudicotyledons</taxon>
        <taxon>Gunneridae</taxon>
        <taxon>Pentapetalae</taxon>
        <taxon>Caryophyllales</taxon>
        <taxon>Cactineae</taxon>
        <taxon>Cactaceae</taxon>
        <taxon>Opuntioideae</taxon>
        <taxon>Opuntia</taxon>
    </lineage>
</organism>
<evidence type="ECO:0000313" key="1">
    <source>
        <dbReference type="EMBL" id="MBA4659123.1"/>
    </source>
</evidence>
<dbReference type="AlphaFoldDB" id="A0A7C9E8Q2"/>
<reference evidence="1" key="1">
    <citation type="journal article" date="2013" name="J. Plant Res.">
        <title>Effect of fungi and light on seed germination of three Opuntia species from semiarid lands of central Mexico.</title>
        <authorList>
            <person name="Delgado-Sanchez P."/>
            <person name="Jimenez-Bremont J.F."/>
            <person name="Guerrero-Gonzalez Mde L."/>
            <person name="Flores J."/>
        </authorList>
    </citation>
    <scope>NUCLEOTIDE SEQUENCE</scope>
    <source>
        <tissue evidence="1">Cladode</tissue>
    </source>
</reference>